<dbReference type="Proteomes" id="UP000684084">
    <property type="component" value="Unassembled WGS sequence"/>
</dbReference>
<keyword evidence="2" id="KW-0472">Membrane</keyword>
<name>A0A916E027_9GLOM</name>
<feature type="transmembrane region" description="Helical" evidence="2">
    <location>
        <begin position="33"/>
        <end position="55"/>
    </location>
</feature>
<evidence type="ECO:0000256" key="2">
    <source>
        <dbReference type="SAM" id="Phobius"/>
    </source>
</evidence>
<dbReference type="VEuPathDB" id="FungiDB:RhiirFUN_006980"/>
<feature type="compositionally biased region" description="Acidic residues" evidence="1">
    <location>
        <begin position="98"/>
        <end position="117"/>
    </location>
</feature>
<keyword evidence="2" id="KW-1133">Transmembrane helix</keyword>
<reference evidence="3" key="1">
    <citation type="submission" date="2020-05" db="EMBL/GenBank/DDBJ databases">
        <authorList>
            <person name="Rincon C."/>
            <person name="Sanders R I."/>
            <person name="Robbins C."/>
            <person name="Chaturvedi A."/>
        </authorList>
    </citation>
    <scope>NUCLEOTIDE SEQUENCE</scope>
    <source>
        <strain evidence="3">CHB12</strain>
    </source>
</reference>
<feature type="region of interest" description="Disordered" evidence="1">
    <location>
        <begin position="98"/>
        <end position="123"/>
    </location>
</feature>
<accession>A0A916E027</accession>
<protein>
    <submittedName>
        <fullName evidence="3">Uncharacterized protein</fullName>
    </submittedName>
</protein>
<dbReference type="EMBL" id="CAGKOT010000004">
    <property type="protein sequence ID" value="CAB5329952.1"/>
    <property type="molecule type" value="Genomic_DNA"/>
</dbReference>
<gene>
    <name evidence="3" type="ORF">CHRIB12_LOCUS2838</name>
</gene>
<organism evidence="3 4">
    <name type="scientific">Rhizophagus irregularis</name>
    <dbReference type="NCBI Taxonomy" id="588596"/>
    <lineage>
        <taxon>Eukaryota</taxon>
        <taxon>Fungi</taxon>
        <taxon>Fungi incertae sedis</taxon>
        <taxon>Mucoromycota</taxon>
        <taxon>Glomeromycotina</taxon>
        <taxon>Glomeromycetes</taxon>
        <taxon>Glomerales</taxon>
        <taxon>Glomeraceae</taxon>
        <taxon>Rhizophagus</taxon>
    </lineage>
</organism>
<keyword evidence="2" id="KW-0812">Transmembrane</keyword>
<sequence>MLIAQHSNEFTNIHFDDNDWKNLNELVSVLSSFYSATLTLSSSMYSTIGALHLTFCNIYNMKFRNNIGAQNNNDNVVNVAQLELGLALIWITEKIGEDNNEVDQPDSDDDDGDDGDKENETNE</sequence>
<dbReference type="OrthoDB" id="2448202at2759"/>
<evidence type="ECO:0000313" key="3">
    <source>
        <dbReference type="EMBL" id="CAB5329952.1"/>
    </source>
</evidence>
<dbReference type="AlphaFoldDB" id="A0A916E027"/>
<proteinExistence type="predicted"/>
<evidence type="ECO:0000313" key="4">
    <source>
        <dbReference type="Proteomes" id="UP000684084"/>
    </source>
</evidence>
<evidence type="ECO:0000256" key="1">
    <source>
        <dbReference type="SAM" id="MobiDB-lite"/>
    </source>
</evidence>
<comment type="caution">
    <text evidence="3">The sequence shown here is derived from an EMBL/GenBank/DDBJ whole genome shotgun (WGS) entry which is preliminary data.</text>
</comment>